<organism evidence="6 7">
    <name type="scientific">Ladona fulva</name>
    <name type="common">Scarce chaser dragonfly</name>
    <name type="synonym">Libellula fulva</name>
    <dbReference type="NCBI Taxonomy" id="123851"/>
    <lineage>
        <taxon>Eukaryota</taxon>
        <taxon>Metazoa</taxon>
        <taxon>Ecdysozoa</taxon>
        <taxon>Arthropoda</taxon>
        <taxon>Hexapoda</taxon>
        <taxon>Insecta</taxon>
        <taxon>Pterygota</taxon>
        <taxon>Palaeoptera</taxon>
        <taxon>Odonata</taxon>
        <taxon>Epiprocta</taxon>
        <taxon>Anisoptera</taxon>
        <taxon>Libelluloidea</taxon>
        <taxon>Libellulidae</taxon>
        <taxon>Ladona</taxon>
    </lineage>
</organism>
<reference evidence="6" key="1">
    <citation type="submission" date="2013-04" db="EMBL/GenBank/DDBJ databases">
        <authorList>
            <person name="Qu J."/>
            <person name="Murali S.C."/>
            <person name="Bandaranaike D."/>
            <person name="Bellair M."/>
            <person name="Blankenburg K."/>
            <person name="Chao H."/>
            <person name="Dinh H."/>
            <person name="Doddapaneni H."/>
            <person name="Downs B."/>
            <person name="Dugan-Rocha S."/>
            <person name="Elkadiri S."/>
            <person name="Gnanaolivu R.D."/>
            <person name="Hernandez B."/>
            <person name="Javaid M."/>
            <person name="Jayaseelan J.C."/>
            <person name="Lee S."/>
            <person name="Li M."/>
            <person name="Ming W."/>
            <person name="Munidasa M."/>
            <person name="Muniz J."/>
            <person name="Nguyen L."/>
            <person name="Ongeri F."/>
            <person name="Osuji N."/>
            <person name="Pu L.-L."/>
            <person name="Puazo M."/>
            <person name="Qu C."/>
            <person name="Quiroz J."/>
            <person name="Raj R."/>
            <person name="Weissenberger G."/>
            <person name="Xin Y."/>
            <person name="Zou X."/>
            <person name="Han Y."/>
            <person name="Richards S."/>
            <person name="Worley K."/>
            <person name="Muzny D."/>
            <person name="Gibbs R."/>
        </authorList>
    </citation>
    <scope>NUCLEOTIDE SEQUENCE</scope>
    <source>
        <strain evidence="6">Sampled in the wild</strain>
    </source>
</reference>
<protein>
    <recommendedName>
        <fullName evidence="5">CUB domain-containing protein</fullName>
    </recommendedName>
</protein>
<dbReference type="Proteomes" id="UP000792457">
    <property type="component" value="Unassembled WGS sequence"/>
</dbReference>
<evidence type="ECO:0000259" key="5">
    <source>
        <dbReference type="PROSITE" id="PS01180"/>
    </source>
</evidence>
<accession>A0A8K0KGQ5</accession>
<keyword evidence="4" id="KW-0732">Signal</keyword>
<feature type="non-terminal residue" evidence="6">
    <location>
        <position position="180"/>
    </location>
</feature>
<evidence type="ECO:0000313" key="6">
    <source>
        <dbReference type="EMBL" id="KAG8233894.1"/>
    </source>
</evidence>
<dbReference type="Pfam" id="PF00431">
    <property type="entry name" value="CUB"/>
    <property type="match status" value="1"/>
</dbReference>
<evidence type="ECO:0000313" key="7">
    <source>
        <dbReference type="Proteomes" id="UP000792457"/>
    </source>
</evidence>
<dbReference type="InterPro" id="IPR000859">
    <property type="entry name" value="CUB_dom"/>
</dbReference>
<dbReference type="AlphaFoldDB" id="A0A8K0KGQ5"/>
<evidence type="ECO:0000256" key="2">
    <source>
        <dbReference type="ARBA" id="ARBA00023157"/>
    </source>
</evidence>
<dbReference type="InterPro" id="IPR035914">
    <property type="entry name" value="Sperma_CUB_dom_sf"/>
</dbReference>
<comment type="caution">
    <text evidence="3">Lacks conserved residue(s) required for the propagation of feature annotation.</text>
</comment>
<comment type="caution">
    <text evidence="6">The sequence shown here is derived from an EMBL/GenBank/DDBJ whole genome shotgun (WGS) entry which is preliminary data.</text>
</comment>
<dbReference type="Gene3D" id="2.60.120.290">
    <property type="entry name" value="Spermadhesin, CUB domain"/>
    <property type="match status" value="2"/>
</dbReference>
<dbReference type="CDD" id="cd00041">
    <property type="entry name" value="CUB"/>
    <property type="match status" value="1"/>
</dbReference>
<dbReference type="EMBL" id="KZ308752">
    <property type="protein sequence ID" value="KAG8233894.1"/>
    <property type="molecule type" value="Genomic_DNA"/>
</dbReference>
<keyword evidence="1" id="KW-0677">Repeat</keyword>
<reference evidence="6" key="2">
    <citation type="submission" date="2017-10" db="EMBL/GenBank/DDBJ databases">
        <title>Ladona fulva Genome sequencing and assembly.</title>
        <authorList>
            <person name="Murali S."/>
            <person name="Richards S."/>
            <person name="Bandaranaike D."/>
            <person name="Bellair M."/>
            <person name="Blankenburg K."/>
            <person name="Chao H."/>
            <person name="Dinh H."/>
            <person name="Doddapaneni H."/>
            <person name="Dugan-Rocha S."/>
            <person name="Elkadiri S."/>
            <person name="Gnanaolivu R."/>
            <person name="Hernandez B."/>
            <person name="Skinner E."/>
            <person name="Javaid M."/>
            <person name="Lee S."/>
            <person name="Li M."/>
            <person name="Ming W."/>
            <person name="Munidasa M."/>
            <person name="Muniz J."/>
            <person name="Nguyen L."/>
            <person name="Hughes D."/>
            <person name="Osuji N."/>
            <person name="Pu L.-L."/>
            <person name="Puazo M."/>
            <person name="Qu C."/>
            <person name="Quiroz J."/>
            <person name="Raj R."/>
            <person name="Weissenberger G."/>
            <person name="Xin Y."/>
            <person name="Zou X."/>
            <person name="Han Y."/>
            <person name="Worley K."/>
            <person name="Muzny D."/>
            <person name="Gibbs R."/>
        </authorList>
    </citation>
    <scope>NUCLEOTIDE SEQUENCE</scope>
    <source>
        <strain evidence="6">Sampled in the wild</strain>
    </source>
</reference>
<feature type="domain" description="CUB" evidence="5">
    <location>
        <begin position="142"/>
        <end position="180"/>
    </location>
</feature>
<name>A0A8K0KGQ5_LADFU</name>
<dbReference type="PROSITE" id="PS01180">
    <property type="entry name" value="CUB"/>
    <property type="match status" value="2"/>
</dbReference>
<evidence type="ECO:0000256" key="3">
    <source>
        <dbReference type="PROSITE-ProRule" id="PRU00059"/>
    </source>
</evidence>
<dbReference type="PANTHER" id="PTHR24251">
    <property type="entry name" value="OVOCHYMASE-RELATED"/>
    <property type="match status" value="1"/>
</dbReference>
<evidence type="ECO:0000256" key="1">
    <source>
        <dbReference type="ARBA" id="ARBA00022737"/>
    </source>
</evidence>
<dbReference type="SUPFAM" id="SSF49854">
    <property type="entry name" value="Spermadhesin, CUB domain"/>
    <property type="match status" value="2"/>
</dbReference>
<dbReference type="OrthoDB" id="6138650at2759"/>
<keyword evidence="7" id="KW-1185">Reference proteome</keyword>
<evidence type="ECO:0000256" key="4">
    <source>
        <dbReference type="SAM" id="SignalP"/>
    </source>
</evidence>
<feature type="signal peptide" evidence="4">
    <location>
        <begin position="1"/>
        <end position="23"/>
    </location>
</feature>
<gene>
    <name evidence="6" type="ORF">J437_LFUL005221</name>
</gene>
<sequence>MKPFSYRCLLQIVLLQFLRQSISLAVCEGDLNSTSGVITSPNVNNFYCEWEHNGEANPNSTFVLTLLNAQIGQLELNNCRYLATSLYIYSGNDLLAEFCGNFTSEIVVNPYHSTKVVAQNLISKELNPPVMKFNLSYTVHPCGGILTGPHNVITSPNFPDNYLPNIDCAWAINYPEGQQI</sequence>
<feature type="chain" id="PRO_5035419018" description="CUB domain-containing protein" evidence="4">
    <location>
        <begin position="24"/>
        <end position="180"/>
    </location>
</feature>
<feature type="domain" description="CUB" evidence="5">
    <location>
        <begin position="27"/>
        <end position="140"/>
    </location>
</feature>
<keyword evidence="2" id="KW-1015">Disulfide bond</keyword>
<proteinExistence type="predicted"/>